<evidence type="ECO:0000313" key="1">
    <source>
        <dbReference type="EMBL" id="CAN65136.1"/>
    </source>
</evidence>
<dbReference type="EMBL" id="AM442699">
    <property type="protein sequence ID" value="CAN65136.1"/>
    <property type="molecule type" value="Genomic_DNA"/>
</dbReference>
<gene>
    <name evidence="1" type="ORF">VITISV_007632</name>
</gene>
<protein>
    <submittedName>
        <fullName evidence="1">Uncharacterized protein</fullName>
    </submittedName>
</protein>
<proteinExistence type="predicted"/>
<dbReference type="ExpressionAtlas" id="A5B0U9">
    <property type="expression patterns" value="baseline and differential"/>
</dbReference>
<dbReference type="PANTHER" id="PTHR31923:SF3">
    <property type="entry name" value="BSD DOMAIN-CONTAINING PROTEIN"/>
    <property type="match status" value="1"/>
</dbReference>
<organism evidence="1">
    <name type="scientific">Vitis vinifera</name>
    <name type="common">Grape</name>
    <dbReference type="NCBI Taxonomy" id="29760"/>
    <lineage>
        <taxon>Eukaryota</taxon>
        <taxon>Viridiplantae</taxon>
        <taxon>Streptophyta</taxon>
        <taxon>Embryophyta</taxon>
        <taxon>Tracheophyta</taxon>
        <taxon>Spermatophyta</taxon>
        <taxon>Magnoliopsida</taxon>
        <taxon>eudicotyledons</taxon>
        <taxon>Gunneridae</taxon>
        <taxon>Pentapetalae</taxon>
        <taxon>rosids</taxon>
        <taxon>Vitales</taxon>
        <taxon>Vitaceae</taxon>
        <taxon>Viteae</taxon>
        <taxon>Vitis</taxon>
    </lineage>
</organism>
<name>A5B0U9_VITVI</name>
<reference evidence="1" key="1">
    <citation type="journal article" date="2007" name="PLoS ONE">
        <title>The first genome sequence of an elite grapevine cultivar (Pinot noir Vitis vinifera L.): coping with a highly heterozygous genome.</title>
        <authorList>
            <person name="Velasco R."/>
            <person name="Zharkikh A."/>
            <person name="Troggio M."/>
            <person name="Cartwright D.A."/>
            <person name="Cestaro A."/>
            <person name="Pruss D."/>
            <person name="Pindo M."/>
            <person name="FitzGerald L.M."/>
            <person name="Vezzulli S."/>
            <person name="Reid J."/>
            <person name="Malacarne G."/>
            <person name="Iliev D."/>
            <person name="Coppola G."/>
            <person name="Wardell B."/>
            <person name="Micheletti D."/>
            <person name="Macalma T."/>
            <person name="Facci M."/>
            <person name="Mitchell J.T."/>
            <person name="Perazzolli M."/>
            <person name="Eldredge G."/>
            <person name="Gatto P."/>
            <person name="Oyzerski R."/>
            <person name="Moretto M."/>
            <person name="Gutin N."/>
            <person name="Stefanini M."/>
            <person name="Chen Y."/>
            <person name="Segala C."/>
            <person name="Davenport C."/>
            <person name="Dematte L."/>
            <person name="Mraz A."/>
            <person name="Battilana J."/>
            <person name="Stormo K."/>
            <person name="Costa F."/>
            <person name="Tao Q."/>
            <person name="Si-Ammour A."/>
            <person name="Harkins T."/>
            <person name="Lackey A."/>
            <person name="Perbost C."/>
            <person name="Taillon B."/>
            <person name="Stella A."/>
            <person name="Solovyev V."/>
            <person name="Fawcett J.A."/>
            <person name="Sterck L."/>
            <person name="Vandepoele K."/>
            <person name="Grando S.M."/>
            <person name="Toppo S."/>
            <person name="Moser C."/>
            <person name="Lanchbury J."/>
            <person name="Bogden R."/>
            <person name="Skolnick M."/>
            <person name="Sgaramella V."/>
            <person name="Bhatnagar S.K."/>
            <person name="Fontana P."/>
            <person name="Gutin A."/>
            <person name="Van de Peer Y."/>
            <person name="Salamini F."/>
            <person name="Viola R."/>
        </authorList>
    </citation>
    <scope>NUCLEOTIDE SEQUENCE</scope>
</reference>
<dbReference type="PANTHER" id="PTHR31923">
    <property type="entry name" value="BSD DOMAIN-CONTAINING PROTEIN"/>
    <property type="match status" value="1"/>
</dbReference>
<accession>A5B0U9</accession>
<dbReference type="AlphaFoldDB" id="A5B0U9"/>
<sequence>MDLSSWLRGNIKKTRKSDSVKRQEEVLGVTDQLIDTVKSFSFHTFKNFPLQDDHGINGGDNSQATSTNIGKDLSEWQERHAMLVLSKVKPSISTRLLQPMAMNLLPVLEYGGNLGWLPKFLGFSQEVDACSWRMLKEILLLYLKMEEAAS</sequence>